<dbReference type="EMBL" id="AP006498">
    <property type="protein sequence ID" value="BAM81896.1"/>
    <property type="molecule type" value="Genomic_DNA"/>
</dbReference>
<evidence type="ECO:0000259" key="3">
    <source>
        <dbReference type="Pfam" id="PF01106"/>
    </source>
</evidence>
<gene>
    <name evidence="4" type="ORF">CYME_CMP295C</name>
</gene>
<feature type="region of interest" description="Disordered" evidence="2">
    <location>
        <begin position="50"/>
        <end position="81"/>
    </location>
</feature>
<dbReference type="Gramene" id="CMP295CT">
    <property type="protein sequence ID" value="CMP295CT"/>
    <property type="gene ID" value="CMP295C"/>
</dbReference>
<feature type="region of interest" description="Disordered" evidence="2">
    <location>
        <begin position="339"/>
        <end position="395"/>
    </location>
</feature>
<dbReference type="eggNOG" id="KOG2358">
    <property type="taxonomic scope" value="Eukaryota"/>
</dbReference>
<sequence>MLSPTLADSLALFVGSKLPVCIGNSAGDQPSHHFCTAGVYRRQGTSNSARWHSRRTSVRRPPRACEEFGPRKTGGSLRDSSKIDSSHIYNVGARDTARDLFELEPFMQNLREICEVFEGSIAATLERNLMLTPSIVLIRRLHHKAILNFSEPRVLVPTAVAEQAAPSDFVQVPAVYAVLDGPSWRYGEPSYEEESLQDIPIDPSKIKRVPLEPNERRLYPFADYVLQYGEKRVPVRSAPMGRIDQKRLRRNRVSVQYIGTSPNVALSVRHHLQRFGPDTCQFVRVCVFPSMDVANMEALKQAWIAEIGYTPRGNRTQDPALATYVQQWQAAHEWLNGVHQCSSEPTPPRSEPAAQQADETNDEAQAPTIPSRSNNVGTGTYPMPPAEASANTNSLPSSAAEAAACSGTEDEQRVVSPFRNESVQAGVCNGPDTRLPLSVTTVEAALSEVRPLLQKDGGDVQVVSVDPENATVRLQFLGACASCPALEDTVRFGVEIALRKYFGEERVRNIELVPVTESTLWEQNNKKLLESCEVVLDELRPSLFAQEAVFELERVERGVLYLRYSSSDDVLYQISRIISERVRGILRIDARPFDDHE</sequence>
<feature type="compositionally biased region" description="Polar residues" evidence="2">
    <location>
        <begin position="368"/>
        <end position="378"/>
    </location>
</feature>
<dbReference type="OrthoDB" id="565552at2759"/>
<dbReference type="SUPFAM" id="SSF117916">
    <property type="entry name" value="Fe-S cluster assembly (FSCA) domain-like"/>
    <property type="match status" value="1"/>
</dbReference>
<reference evidence="4 5" key="1">
    <citation type="journal article" date="2004" name="Nature">
        <title>Genome sequence of the ultrasmall unicellular red alga Cyanidioschyzon merolae 10D.</title>
        <authorList>
            <person name="Matsuzaki M."/>
            <person name="Misumi O."/>
            <person name="Shin-i T."/>
            <person name="Maruyama S."/>
            <person name="Takahara M."/>
            <person name="Miyagishima S."/>
            <person name="Mori T."/>
            <person name="Nishida K."/>
            <person name="Yagisawa F."/>
            <person name="Nishida K."/>
            <person name="Yoshida Y."/>
            <person name="Nishimura Y."/>
            <person name="Nakao S."/>
            <person name="Kobayashi T."/>
            <person name="Momoyama Y."/>
            <person name="Higashiyama T."/>
            <person name="Minoda A."/>
            <person name="Sano M."/>
            <person name="Nomoto H."/>
            <person name="Oishi K."/>
            <person name="Hayashi H."/>
            <person name="Ohta F."/>
            <person name="Nishizaka S."/>
            <person name="Haga S."/>
            <person name="Miura S."/>
            <person name="Morishita T."/>
            <person name="Kabeya Y."/>
            <person name="Terasawa K."/>
            <person name="Suzuki Y."/>
            <person name="Ishii Y."/>
            <person name="Asakawa S."/>
            <person name="Takano H."/>
            <person name="Ohta N."/>
            <person name="Kuroiwa H."/>
            <person name="Tanaka K."/>
            <person name="Shimizu N."/>
            <person name="Sugano S."/>
            <person name="Sato N."/>
            <person name="Nozaki H."/>
            <person name="Ogasawara N."/>
            <person name="Kohara Y."/>
            <person name="Kuroiwa T."/>
        </authorList>
    </citation>
    <scope>NUCLEOTIDE SEQUENCE [LARGE SCALE GENOMIC DNA]</scope>
    <source>
        <strain evidence="4 5">10D</strain>
    </source>
</reference>
<name>M1UVC6_CYAM1</name>
<comment type="similarity">
    <text evidence="1">Belongs to the NifU family.</text>
</comment>
<evidence type="ECO:0000313" key="4">
    <source>
        <dbReference type="EMBL" id="BAM81896.1"/>
    </source>
</evidence>
<dbReference type="InterPro" id="IPR001075">
    <property type="entry name" value="NIF_FeS_clus_asmbl_NifU_C"/>
</dbReference>
<feature type="compositionally biased region" description="Basic residues" evidence="2">
    <location>
        <begin position="51"/>
        <end position="62"/>
    </location>
</feature>
<dbReference type="PANTHER" id="PTHR11178:SF25">
    <property type="entry name" value="NIFU-LIKE PROTEIN 3, CHLOROPLASTIC"/>
    <property type="match status" value="1"/>
</dbReference>
<dbReference type="PANTHER" id="PTHR11178">
    <property type="entry name" value="IRON-SULFUR CLUSTER SCAFFOLD PROTEIN NFU-RELATED"/>
    <property type="match status" value="1"/>
</dbReference>
<dbReference type="GeneID" id="16995932"/>
<reference evidence="4 5" key="2">
    <citation type="journal article" date="2007" name="BMC Biol.">
        <title>A 100%-complete sequence reveals unusually simple genomic features in the hot-spring red alga Cyanidioschyzon merolae.</title>
        <authorList>
            <person name="Nozaki H."/>
            <person name="Takano H."/>
            <person name="Misumi O."/>
            <person name="Terasawa K."/>
            <person name="Matsuzaki M."/>
            <person name="Maruyama S."/>
            <person name="Nishida K."/>
            <person name="Yagisawa F."/>
            <person name="Yoshida Y."/>
            <person name="Fujiwara T."/>
            <person name="Takio S."/>
            <person name="Tamura K."/>
            <person name="Chung S.J."/>
            <person name="Nakamura S."/>
            <person name="Kuroiwa H."/>
            <person name="Tanaka K."/>
            <person name="Sato N."/>
            <person name="Kuroiwa T."/>
        </authorList>
    </citation>
    <scope>NUCLEOTIDE SEQUENCE [LARGE SCALE GENOMIC DNA]</scope>
    <source>
        <strain evidence="4 5">10D</strain>
    </source>
</reference>
<dbReference type="GO" id="GO:0051536">
    <property type="term" value="F:iron-sulfur cluster binding"/>
    <property type="evidence" value="ECO:0007669"/>
    <property type="project" value="InterPro"/>
</dbReference>
<proteinExistence type="inferred from homology"/>
<feature type="domain" description="NIF system FeS cluster assembly NifU C-terminal" evidence="3">
    <location>
        <begin position="442"/>
        <end position="505"/>
    </location>
</feature>
<dbReference type="HOGENOM" id="CLU_457390_0_0_1"/>
<keyword evidence="5" id="KW-1185">Reference proteome</keyword>
<accession>M1UVC6</accession>
<evidence type="ECO:0000256" key="1">
    <source>
        <dbReference type="ARBA" id="ARBA00006420"/>
    </source>
</evidence>
<dbReference type="STRING" id="280699.M1UVC6"/>
<organism evidence="4 5">
    <name type="scientific">Cyanidioschyzon merolae (strain NIES-3377 / 10D)</name>
    <name type="common">Unicellular red alga</name>
    <dbReference type="NCBI Taxonomy" id="280699"/>
    <lineage>
        <taxon>Eukaryota</taxon>
        <taxon>Rhodophyta</taxon>
        <taxon>Bangiophyceae</taxon>
        <taxon>Cyanidiales</taxon>
        <taxon>Cyanidiaceae</taxon>
        <taxon>Cyanidioschyzon</taxon>
    </lineage>
</organism>
<dbReference type="GO" id="GO:0005506">
    <property type="term" value="F:iron ion binding"/>
    <property type="evidence" value="ECO:0007669"/>
    <property type="project" value="InterPro"/>
</dbReference>
<dbReference type="Gene3D" id="3.30.300.130">
    <property type="entry name" value="Fe-S cluster assembly (FSCA)"/>
    <property type="match status" value="1"/>
</dbReference>
<evidence type="ECO:0000256" key="2">
    <source>
        <dbReference type="SAM" id="MobiDB-lite"/>
    </source>
</evidence>
<dbReference type="Proteomes" id="UP000007014">
    <property type="component" value="Chromosome 16"/>
</dbReference>
<dbReference type="Pfam" id="PF01106">
    <property type="entry name" value="NifU"/>
    <property type="match status" value="1"/>
</dbReference>
<dbReference type="KEGG" id="cme:CYME_CMP295C"/>
<protein>
    <submittedName>
        <fullName evidence="4">Similar to iron-sulfur cluster scaffold protein</fullName>
    </submittedName>
</protein>
<dbReference type="InterPro" id="IPR034904">
    <property type="entry name" value="FSCA_dom_sf"/>
</dbReference>
<evidence type="ECO:0000313" key="5">
    <source>
        <dbReference type="Proteomes" id="UP000007014"/>
    </source>
</evidence>
<dbReference type="GO" id="GO:0005739">
    <property type="term" value="C:mitochondrion"/>
    <property type="evidence" value="ECO:0007669"/>
    <property type="project" value="TreeGrafter"/>
</dbReference>
<dbReference type="RefSeq" id="XP_005537932.1">
    <property type="nucleotide sequence ID" value="XM_005537875.1"/>
</dbReference>
<dbReference type="AlphaFoldDB" id="M1UVC6"/>
<dbReference type="GO" id="GO:0016226">
    <property type="term" value="P:iron-sulfur cluster assembly"/>
    <property type="evidence" value="ECO:0007669"/>
    <property type="project" value="InterPro"/>
</dbReference>